<protein>
    <recommendedName>
        <fullName evidence="2">T6SS Phospholipase effector Tle1-like catalytic domain-containing protein</fullName>
    </recommendedName>
</protein>
<dbReference type="Proteomes" id="UP000623467">
    <property type="component" value="Unassembled WGS sequence"/>
</dbReference>
<dbReference type="PANTHER" id="PTHR33840">
    <property type="match status" value="1"/>
</dbReference>
<feature type="region of interest" description="Disordered" evidence="1">
    <location>
        <begin position="555"/>
        <end position="579"/>
    </location>
</feature>
<feature type="region of interest" description="Disordered" evidence="1">
    <location>
        <begin position="288"/>
        <end position="319"/>
    </location>
</feature>
<organism evidence="3 4">
    <name type="scientific">Mycena sanguinolenta</name>
    <dbReference type="NCBI Taxonomy" id="230812"/>
    <lineage>
        <taxon>Eukaryota</taxon>
        <taxon>Fungi</taxon>
        <taxon>Dikarya</taxon>
        <taxon>Basidiomycota</taxon>
        <taxon>Agaricomycotina</taxon>
        <taxon>Agaricomycetes</taxon>
        <taxon>Agaricomycetidae</taxon>
        <taxon>Agaricales</taxon>
        <taxon>Marasmiineae</taxon>
        <taxon>Mycenaceae</taxon>
        <taxon>Mycena</taxon>
    </lineage>
</organism>
<accession>A0A8H6Y0T1</accession>
<name>A0A8H6Y0T1_9AGAR</name>
<evidence type="ECO:0000259" key="2">
    <source>
        <dbReference type="Pfam" id="PF09994"/>
    </source>
</evidence>
<dbReference type="InterPro" id="IPR018712">
    <property type="entry name" value="Tle1-like_cat"/>
</dbReference>
<comment type="caution">
    <text evidence="3">The sequence shown here is derived from an EMBL/GenBank/DDBJ whole genome shotgun (WGS) entry which is preliminary data.</text>
</comment>
<evidence type="ECO:0000313" key="3">
    <source>
        <dbReference type="EMBL" id="KAF7349700.1"/>
    </source>
</evidence>
<feature type="compositionally biased region" description="Polar residues" evidence="1">
    <location>
        <begin position="116"/>
        <end position="134"/>
    </location>
</feature>
<evidence type="ECO:0000313" key="4">
    <source>
        <dbReference type="Proteomes" id="UP000623467"/>
    </source>
</evidence>
<feature type="compositionally biased region" description="Polar residues" evidence="1">
    <location>
        <begin position="65"/>
        <end position="75"/>
    </location>
</feature>
<gene>
    <name evidence="3" type="ORF">MSAN_01696800</name>
</gene>
<feature type="region of interest" description="Disordered" evidence="1">
    <location>
        <begin position="26"/>
        <end position="158"/>
    </location>
</feature>
<feature type="compositionally biased region" description="Polar residues" evidence="1">
    <location>
        <begin position="82"/>
        <end position="100"/>
    </location>
</feature>
<proteinExistence type="predicted"/>
<evidence type="ECO:0000256" key="1">
    <source>
        <dbReference type="SAM" id="MobiDB-lite"/>
    </source>
</evidence>
<keyword evidence="4" id="KW-1185">Reference proteome</keyword>
<dbReference type="Pfam" id="PF09994">
    <property type="entry name" value="T6SS_Tle1-like_cat"/>
    <property type="match status" value="1"/>
</dbReference>
<feature type="domain" description="T6SS Phospholipase effector Tle1-like catalytic" evidence="2">
    <location>
        <begin position="164"/>
        <end position="443"/>
    </location>
</feature>
<dbReference type="PANTHER" id="PTHR33840:SF2">
    <property type="entry name" value="TLE1 PHOSPHOLIPASE DOMAIN-CONTAINING PROTEIN"/>
    <property type="match status" value="1"/>
</dbReference>
<feature type="compositionally biased region" description="Polar residues" evidence="1">
    <location>
        <begin position="35"/>
        <end position="51"/>
    </location>
</feature>
<dbReference type="OrthoDB" id="538223at2759"/>
<feature type="compositionally biased region" description="Polar residues" evidence="1">
    <location>
        <begin position="144"/>
        <end position="154"/>
    </location>
</feature>
<dbReference type="EMBL" id="JACAZH010000015">
    <property type="protein sequence ID" value="KAF7349700.1"/>
    <property type="molecule type" value="Genomic_DNA"/>
</dbReference>
<reference evidence="3" key="1">
    <citation type="submission" date="2020-05" db="EMBL/GenBank/DDBJ databases">
        <title>Mycena genomes resolve the evolution of fungal bioluminescence.</title>
        <authorList>
            <person name="Tsai I.J."/>
        </authorList>
    </citation>
    <scope>NUCLEOTIDE SEQUENCE</scope>
    <source>
        <strain evidence="3">160909Yilan</strain>
    </source>
</reference>
<sequence>MLPAPPLSGQTALSLKLLESSADPILSDSAHAHQPTVSQPLKSSLPDQTGMPSKFADSSAGLVPSHSSDAPQTTGLREMDSSPLSPVQSQTVASSNLPTNPSHPPLNDNQEHPSYPSESPNINSQSPPGQTAPASPSPLPQETPPSSSNVSQTAKGCPCSKSSRRLIVAFDGTEKQFGPRSSHVVEFYSRIVKNDDQPSYYTSGIGTYTKPSGVLKNTWVTVKNKWASIAASNFKSNLLAGYQWLSENYKEGDRIFLLGFSRGAYQARVLAAMITKVGLIRTGNKEQIPFDGRAQPDSETAESGSSDKESKSGAGSRSENYRLSTTAEEFKKAFCYHVNIHFVGVWDTVSSVGIFHNSYFPGAQSADNICFFRHALALDERRVKFLPEYVVAPHLDWFERGNYGEPRCKEVWFRGCHSDVGGGRRMNLTSDNGGVPSRWMAHQAMLAGLEMTPFWRTFEKQDFTGLPPTNSMTWFYKFFEYAPLRISWADDSVPPSANPSLILSPHRARRRQVHPHQKIHLSVRLLGDVDEKSLAHPPSAWGGWNGVLWEEEGSMHQPERVGADLTRNKSTGGIFSAAR</sequence>
<dbReference type="AlphaFoldDB" id="A0A8H6Y0T1"/>